<gene>
    <name evidence="5" type="ORF">L202_00003</name>
</gene>
<evidence type="ECO:0000259" key="3">
    <source>
        <dbReference type="PROSITE" id="PS51258"/>
    </source>
</evidence>
<dbReference type="PROSITE" id="PS50004">
    <property type="entry name" value="C2"/>
    <property type="match status" value="1"/>
</dbReference>
<dbReference type="InterPro" id="IPR014770">
    <property type="entry name" value="Munc13_1"/>
</dbReference>
<dbReference type="PANTHER" id="PTHR47263:SF1">
    <property type="entry name" value="C2 DOMAIN PROTEIN (AFU_ORTHOLOGUE AFUA_7G02350)"/>
    <property type="match status" value="1"/>
</dbReference>
<dbReference type="Pfam" id="PF00168">
    <property type="entry name" value="C2"/>
    <property type="match status" value="1"/>
</dbReference>
<sequence>MQAHRQYEAPPRLNTRTYSSSTTSTTHSALLPPPSPLGPPASIGSASSASGFGLTDEIDRLGYLYSLRTAVLHHHLLSPNPATPKPSSIRSNSSSRDPLPSTPLTGTSPNGSRFTSFSFHSVPSYNTAPKLPDTPTTPTTPPPTLRRKSSAWTLGKGHKTEGEGVKLPKEFLLEFWGILGGEEGDQGWKTAVGAFLGMIKKGTKTPSGLNLREIPTILEAFTSNIPPPSPTCAPQHTHQSHLLQLLYNTLPRSSHFSPMSRAQTDKDKELLSRLRSEVQSYMLAPSPNPAGDGASSNLTTPVATTPKKSPVGLGRPSAQSVDAVRRKPSPIWDGDVNEMINTVGQVWGVRRDVMDRDVLDIKSHGKSVELLYMNDLKRALTAISSQPPPLTSSQKSRQAYLSQAFTNIYNDFPSLNAPSGPSEYASPARDIAGGGFFFIPSRTVEVFGRLASRSAEAGHSARTRDLLERCREVWGISSRREKEKELEGLVGRWGDSIGTSDEIPLSRTIADGLKLISSDLKAGDPLPSVMIQYLHILLSLTTSNLLTIFPSSRPPPPPPPSLLILFNAAPRLFAAQEDSKKTLSDAQDELVGAAIGEYIGAVEEYMGGVGGGENKGLVEGLEKVAKWMEKEVRGVKKAWGRGLESALNPASIILSRQLPLFLAELQALSHPSPSGQASDIFPLYETTGKLLELWEDLVEDKEHDFELDAFFEPFVRGWLKETEGSEVEGWVARSVGMDSWVPEGENKHSQSVIDLFDFIRGSASIILHDLPLSEYKRAIYLIDYSKTVSFAVTQYASTVLALFVHDINPERSLSPSAEPAYQGMLGGKASSWLAKGQQAMKSLEKKKVDGFVVPPAACVKLTDMGAAKTCLEDLTFALEAADTARIIKSHHLDTPHAERNVNHVFTVTVVRGQGLLGRGLKGGADAFVVVLDKGTGERRIKTKTILGAEDPKWEQAFEITVGAIKFLELQVFDRQLVGKHEPLGTASFKLDPRSFTSTPTRDVVLPLSPRGTIHIRISMEGGEKNDVQYHLDVAGRALDRAEGDMRRGIVDKMGEFIKAQLSVGTIQALMRPLKDKKRGKVPLSDDEIETSLLPLYDYLNDTFSIFSVTLTFDSRIRLMLYIWHRIIETLISLLVPPLSEKPSHAQPLTSPEVDIVFKWLQIIKAFFNASENGVEHGVPLSQLQAGPYRDIVMLGQYLDLPTPSLKERCSAAVRAAGKTGGSAGRIEDGMRGMALDEGKEGERMAEVLLRIARTRPDTANFLAHEIGLLTKARVEKQAGVL</sequence>
<evidence type="ECO:0000259" key="2">
    <source>
        <dbReference type="PROSITE" id="PS50004"/>
    </source>
</evidence>
<feature type="region of interest" description="Disordered" evidence="1">
    <location>
        <begin position="125"/>
        <end position="161"/>
    </location>
</feature>
<dbReference type="Proteomes" id="UP000094065">
    <property type="component" value="Unassembled WGS sequence"/>
</dbReference>
<dbReference type="InterPro" id="IPR014772">
    <property type="entry name" value="Munc13_dom-2"/>
</dbReference>
<dbReference type="GeneID" id="30151312"/>
<dbReference type="PROSITE" id="PS51259">
    <property type="entry name" value="MHD2"/>
    <property type="match status" value="1"/>
</dbReference>
<dbReference type="InterPro" id="IPR000008">
    <property type="entry name" value="C2_dom"/>
</dbReference>
<feature type="region of interest" description="Disordered" evidence="1">
    <location>
        <begin position="282"/>
        <end position="324"/>
    </location>
</feature>
<feature type="domain" description="C2" evidence="2">
    <location>
        <begin position="882"/>
        <end position="1005"/>
    </location>
</feature>
<protein>
    <submittedName>
        <fullName evidence="5">Uncharacterized protein</fullName>
    </submittedName>
</protein>
<dbReference type="STRING" id="1295533.A0A1E3I5J8"/>
<evidence type="ECO:0000313" key="6">
    <source>
        <dbReference type="Proteomes" id="UP000094065"/>
    </source>
</evidence>
<dbReference type="Gene3D" id="1.10.357.50">
    <property type="match status" value="1"/>
</dbReference>
<dbReference type="Gene3D" id="1.20.58.1100">
    <property type="match status" value="1"/>
</dbReference>
<evidence type="ECO:0000259" key="4">
    <source>
        <dbReference type="PROSITE" id="PS51259"/>
    </source>
</evidence>
<feature type="compositionally biased region" description="Low complexity" evidence="1">
    <location>
        <begin position="19"/>
        <end position="30"/>
    </location>
</feature>
<dbReference type="InterPro" id="IPR052811">
    <property type="entry name" value="Glucose_resp_signaling"/>
</dbReference>
<dbReference type="PROSITE" id="PS51258">
    <property type="entry name" value="MHD1"/>
    <property type="match status" value="1"/>
</dbReference>
<name>A0A1E3I5J8_9TREE</name>
<dbReference type="SMART" id="SM00239">
    <property type="entry name" value="C2"/>
    <property type="match status" value="1"/>
</dbReference>
<dbReference type="PANTHER" id="PTHR47263">
    <property type="entry name" value="ADENYLATE CYCLASE ACTIVATION PROTEIN GIT1"/>
    <property type="match status" value="1"/>
</dbReference>
<dbReference type="SUPFAM" id="SSF49562">
    <property type="entry name" value="C2 domain (Calcium/lipid-binding domain, CaLB)"/>
    <property type="match status" value="1"/>
</dbReference>
<evidence type="ECO:0000256" key="1">
    <source>
        <dbReference type="SAM" id="MobiDB-lite"/>
    </source>
</evidence>
<dbReference type="Gene3D" id="2.60.40.150">
    <property type="entry name" value="C2 domain"/>
    <property type="match status" value="1"/>
</dbReference>
<accession>A0A1E3I5J8</accession>
<reference evidence="5 6" key="1">
    <citation type="submission" date="2016-06" db="EMBL/GenBank/DDBJ databases">
        <title>Evolution of pathogenesis and genome organization in the Tremellales.</title>
        <authorList>
            <person name="Cuomo C."/>
            <person name="Litvintseva A."/>
            <person name="Heitman J."/>
            <person name="Chen Y."/>
            <person name="Sun S."/>
            <person name="Springer D."/>
            <person name="Dromer F."/>
            <person name="Young S."/>
            <person name="Zeng Q."/>
            <person name="Chapman S."/>
            <person name="Gujja S."/>
            <person name="Saif S."/>
            <person name="Birren B."/>
        </authorList>
    </citation>
    <scope>NUCLEOTIDE SEQUENCE [LARGE SCALE GENOMIC DNA]</scope>
    <source>
        <strain evidence="5 6">CBS 6039</strain>
    </source>
</reference>
<keyword evidence="6" id="KW-1185">Reference proteome</keyword>
<feature type="domain" description="MHD2" evidence="4">
    <location>
        <begin position="1089"/>
        <end position="1209"/>
    </location>
</feature>
<evidence type="ECO:0000313" key="5">
    <source>
        <dbReference type="EMBL" id="ODN83963.1"/>
    </source>
</evidence>
<feature type="region of interest" description="Disordered" evidence="1">
    <location>
        <begin position="1"/>
        <end position="48"/>
    </location>
</feature>
<feature type="compositionally biased region" description="Low complexity" evidence="1">
    <location>
        <begin position="87"/>
        <end position="112"/>
    </location>
</feature>
<organism evidence="5 6">
    <name type="scientific">Cryptococcus amylolentus CBS 6039</name>
    <dbReference type="NCBI Taxonomy" id="1295533"/>
    <lineage>
        <taxon>Eukaryota</taxon>
        <taxon>Fungi</taxon>
        <taxon>Dikarya</taxon>
        <taxon>Basidiomycota</taxon>
        <taxon>Agaricomycotina</taxon>
        <taxon>Tremellomycetes</taxon>
        <taxon>Tremellales</taxon>
        <taxon>Cryptococcaceae</taxon>
        <taxon>Cryptococcus</taxon>
    </lineage>
</organism>
<feature type="domain" description="MHD1" evidence="3">
    <location>
        <begin position="681"/>
        <end position="799"/>
    </location>
</feature>
<feature type="region of interest" description="Disordered" evidence="1">
    <location>
        <begin position="77"/>
        <end position="113"/>
    </location>
</feature>
<dbReference type="RefSeq" id="XP_018997766.1">
    <property type="nucleotide sequence ID" value="XM_019133061.1"/>
</dbReference>
<dbReference type="OrthoDB" id="2015333at2759"/>
<feature type="compositionally biased region" description="Polar residues" evidence="1">
    <location>
        <begin position="294"/>
        <end position="307"/>
    </location>
</feature>
<proteinExistence type="predicted"/>
<dbReference type="InterPro" id="IPR035892">
    <property type="entry name" value="C2_domain_sf"/>
</dbReference>
<dbReference type="EMBL" id="AWGJ01000001">
    <property type="protein sequence ID" value="ODN83963.1"/>
    <property type="molecule type" value="Genomic_DNA"/>
</dbReference>
<comment type="caution">
    <text evidence="5">The sequence shown here is derived from an EMBL/GenBank/DDBJ whole genome shotgun (WGS) entry which is preliminary data.</text>
</comment>